<dbReference type="InterPro" id="IPR036386">
    <property type="entry name" value="HscB_C_sf"/>
</dbReference>
<comment type="caution">
    <text evidence="4">The sequence shown here is derived from an EMBL/GenBank/DDBJ whole genome shotgun (WGS) entry which is preliminary data.</text>
</comment>
<comment type="similarity">
    <text evidence="1">Belongs to the HscB family.</text>
</comment>
<dbReference type="PROSITE" id="PS50076">
    <property type="entry name" value="DNAJ_2"/>
    <property type="match status" value="1"/>
</dbReference>
<dbReference type="CDD" id="cd06257">
    <property type="entry name" value="DnaJ"/>
    <property type="match status" value="1"/>
</dbReference>
<proteinExistence type="inferred from homology"/>
<dbReference type="PANTHER" id="PTHR14021:SF15">
    <property type="entry name" value="IRON-SULFUR CLUSTER CO-CHAPERONE PROTEIN HSCB"/>
    <property type="match status" value="1"/>
</dbReference>
<dbReference type="InterPro" id="IPR009073">
    <property type="entry name" value="HscB_oligo_C"/>
</dbReference>
<reference evidence="4" key="1">
    <citation type="journal article" date="2023" name="G3 (Bethesda)">
        <title>Whole genome assembly and annotation of the endangered Caribbean coral Acropora cervicornis.</title>
        <authorList>
            <person name="Selwyn J.D."/>
            <person name="Vollmer S.V."/>
        </authorList>
    </citation>
    <scope>NUCLEOTIDE SEQUENCE</scope>
    <source>
        <strain evidence="4">K2</strain>
    </source>
</reference>
<dbReference type="GO" id="GO:0001671">
    <property type="term" value="F:ATPase activator activity"/>
    <property type="evidence" value="ECO:0007669"/>
    <property type="project" value="InterPro"/>
</dbReference>
<feature type="domain" description="J" evidence="3">
    <location>
        <begin position="92"/>
        <end position="164"/>
    </location>
</feature>
<dbReference type="NCBIfam" id="TIGR00714">
    <property type="entry name" value="hscB"/>
    <property type="match status" value="1"/>
</dbReference>
<dbReference type="EMBL" id="JARQWQ010000001">
    <property type="protein sequence ID" value="KAK2574068.1"/>
    <property type="molecule type" value="Genomic_DNA"/>
</dbReference>
<dbReference type="PANTHER" id="PTHR14021">
    <property type="entry name" value="IRON-SULFUR CLUSTER CO-CHAPERONE PROTEIN HSCB"/>
    <property type="match status" value="1"/>
</dbReference>
<keyword evidence="5" id="KW-1185">Reference proteome</keyword>
<dbReference type="InterPro" id="IPR036869">
    <property type="entry name" value="J_dom_sf"/>
</dbReference>
<dbReference type="Gene3D" id="1.10.287.110">
    <property type="entry name" value="DnaJ domain"/>
    <property type="match status" value="1"/>
</dbReference>
<evidence type="ECO:0000313" key="4">
    <source>
        <dbReference type="EMBL" id="KAK2574068.1"/>
    </source>
</evidence>
<evidence type="ECO:0000256" key="2">
    <source>
        <dbReference type="ARBA" id="ARBA00023186"/>
    </source>
</evidence>
<dbReference type="SUPFAM" id="SSF46565">
    <property type="entry name" value="Chaperone J-domain"/>
    <property type="match status" value="1"/>
</dbReference>
<sequence length="254" mass="29232">MFSRKFSFKIGALLCLRSTNCLIHYRHFPSRKICLAICGTTPCYKFRMYCSPVESHRPAKVSSCWQCKAPVTSMQFFCPACNVIQPPSKETTYFDLMSSPKTFDVNTAQLTDKYKELQWKLHPDKFSDVSEEEKQLSEDQSSKVNEAYNTLLKPLSRGIYLLNLFGEQITEGEATSMDAELLEDIMEQYEVISSSDKNKIKEIETENKVSLEKCIKDISSAFAKGDVTTARQEIIKLKYYSNMAEYIKNQEDWS</sequence>
<dbReference type="Proteomes" id="UP001249851">
    <property type="component" value="Unassembled WGS sequence"/>
</dbReference>
<gene>
    <name evidence="4" type="ORF">P5673_000193</name>
</gene>
<name>A0AAD9VGU6_ACRCE</name>
<dbReference type="GO" id="GO:0044571">
    <property type="term" value="P:[2Fe-2S] cluster assembly"/>
    <property type="evidence" value="ECO:0007669"/>
    <property type="project" value="InterPro"/>
</dbReference>
<dbReference type="AlphaFoldDB" id="A0AAD9VGU6"/>
<reference evidence="4" key="2">
    <citation type="journal article" date="2023" name="Science">
        <title>Genomic signatures of disease resistance in endangered staghorn corals.</title>
        <authorList>
            <person name="Vollmer S.V."/>
            <person name="Selwyn J.D."/>
            <person name="Despard B.A."/>
            <person name="Roesel C.L."/>
        </authorList>
    </citation>
    <scope>NUCLEOTIDE SEQUENCE</scope>
    <source>
        <strain evidence="4">K2</strain>
    </source>
</reference>
<dbReference type="GO" id="GO:0051087">
    <property type="term" value="F:protein-folding chaperone binding"/>
    <property type="evidence" value="ECO:0007669"/>
    <property type="project" value="InterPro"/>
</dbReference>
<evidence type="ECO:0000259" key="3">
    <source>
        <dbReference type="PROSITE" id="PS50076"/>
    </source>
</evidence>
<protein>
    <submittedName>
        <fullName evidence="4">Iron-sulfur cluster co-chaperone protein HscB</fullName>
    </submittedName>
</protein>
<dbReference type="SMART" id="SM00271">
    <property type="entry name" value="DnaJ"/>
    <property type="match status" value="1"/>
</dbReference>
<dbReference type="SUPFAM" id="SSF47144">
    <property type="entry name" value="HSC20 (HSCB), C-terminal oligomerisation domain"/>
    <property type="match status" value="1"/>
</dbReference>
<evidence type="ECO:0000313" key="5">
    <source>
        <dbReference type="Proteomes" id="UP001249851"/>
    </source>
</evidence>
<dbReference type="GO" id="GO:0005739">
    <property type="term" value="C:mitochondrion"/>
    <property type="evidence" value="ECO:0007669"/>
    <property type="project" value="TreeGrafter"/>
</dbReference>
<dbReference type="InterPro" id="IPR004640">
    <property type="entry name" value="HscB"/>
</dbReference>
<keyword evidence="2" id="KW-0143">Chaperone</keyword>
<dbReference type="InterPro" id="IPR001623">
    <property type="entry name" value="DnaJ_domain"/>
</dbReference>
<accession>A0AAD9VGU6</accession>
<dbReference type="GO" id="GO:0051259">
    <property type="term" value="P:protein complex oligomerization"/>
    <property type="evidence" value="ECO:0007669"/>
    <property type="project" value="InterPro"/>
</dbReference>
<dbReference type="Gene3D" id="1.20.1280.20">
    <property type="entry name" value="HscB, C-terminal domain"/>
    <property type="match status" value="1"/>
</dbReference>
<evidence type="ECO:0000256" key="1">
    <source>
        <dbReference type="ARBA" id="ARBA00010476"/>
    </source>
</evidence>
<dbReference type="Pfam" id="PF07743">
    <property type="entry name" value="HSCB_C"/>
    <property type="match status" value="1"/>
</dbReference>
<organism evidence="4 5">
    <name type="scientific">Acropora cervicornis</name>
    <name type="common">Staghorn coral</name>
    <dbReference type="NCBI Taxonomy" id="6130"/>
    <lineage>
        <taxon>Eukaryota</taxon>
        <taxon>Metazoa</taxon>
        <taxon>Cnidaria</taxon>
        <taxon>Anthozoa</taxon>
        <taxon>Hexacorallia</taxon>
        <taxon>Scleractinia</taxon>
        <taxon>Astrocoeniina</taxon>
        <taxon>Acroporidae</taxon>
        <taxon>Acropora</taxon>
    </lineage>
</organism>